<dbReference type="EMBL" id="LN609528">
    <property type="protein sequence ID" value="CEF63406.1"/>
    <property type="molecule type" value="Genomic_DNA"/>
</dbReference>
<dbReference type="InterPro" id="IPR051721">
    <property type="entry name" value="Biopterin_syn/organic_redct"/>
</dbReference>
<dbReference type="InterPro" id="IPR036291">
    <property type="entry name" value="NAD(P)-bd_dom_sf"/>
</dbReference>
<dbReference type="CTD" id="36375771"/>
<reference evidence="6" key="2">
    <citation type="submission" date="2020-12" db="UniProtKB">
        <authorList>
            <consortium name="WormBaseParasite"/>
        </authorList>
    </citation>
    <scope>IDENTIFICATION</scope>
</reference>
<dbReference type="AlphaFoldDB" id="A0A090L136"/>
<protein>
    <submittedName>
        <fullName evidence="4 6">Sepiapterin reductase</fullName>
    </submittedName>
</protein>
<feature type="compositionally biased region" description="Basic and acidic residues" evidence="3">
    <location>
        <begin position="294"/>
        <end position="303"/>
    </location>
</feature>
<evidence type="ECO:0000256" key="2">
    <source>
        <dbReference type="ARBA" id="ARBA00023002"/>
    </source>
</evidence>
<dbReference type="GO" id="GO:0004757">
    <property type="term" value="F:sepiapterin reductase (NADP+) activity"/>
    <property type="evidence" value="ECO:0007669"/>
    <property type="project" value="TreeGrafter"/>
</dbReference>
<dbReference type="PANTHER" id="PTHR44085:SF2">
    <property type="entry name" value="SEPIAPTERIN REDUCTASE"/>
    <property type="match status" value="1"/>
</dbReference>
<dbReference type="RefSeq" id="XP_024502608.1">
    <property type="nucleotide sequence ID" value="XM_024648651.1"/>
</dbReference>
<gene>
    <name evidence="4 6 7" type="ORF">SRAE_1000166800</name>
</gene>
<evidence type="ECO:0000313" key="6">
    <source>
        <dbReference type="WBParaSite" id="SRAE_1000166800.1"/>
    </source>
</evidence>
<evidence type="ECO:0000313" key="7">
    <source>
        <dbReference type="WormBase" id="SRAE_1000166800"/>
    </source>
</evidence>
<proteinExistence type="predicted"/>
<organism evidence="4">
    <name type="scientific">Strongyloides ratti</name>
    <name type="common">Parasitic roundworm</name>
    <dbReference type="NCBI Taxonomy" id="34506"/>
    <lineage>
        <taxon>Eukaryota</taxon>
        <taxon>Metazoa</taxon>
        <taxon>Ecdysozoa</taxon>
        <taxon>Nematoda</taxon>
        <taxon>Chromadorea</taxon>
        <taxon>Rhabditida</taxon>
        <taxon>Tylenchina</taxon>
        <taxon>Panagrolaimomorpha</taxon>
        <taxon>Strongyloidoidea</taxon>
        <taxon>Strongyloididae</taxon>
        <taxon>Strongyloides</taxon>
    </lineage>
</organism>
<dbReference type="Gene3D" id="3.40.50.720">
    <property type="entry name" value="NAD(P)-binding Rossmann-like Domain"/>
    <property type="match status" value="1"/>
</dbReference>
<dbReference type="Proteomes" id="UP000035682">
    <property type="component" value="Unplaced"/>
</dbReference>
<evidence type="ECO:0000313" key="5">
    <source>
        <dbReference type="Proteomes" id="UP000035682"/>
    </source>
</evidence>
<accession>A0A090L136</accession>
<dbReference type="GO" id="GO:0006729">
    <property type="term" value="P:tetrahydrobiopterin biosynthetic process"/>
    <property type="evidence" value="ECO:0007669"/>
    <property type="project" value="TreeGrafter"/>
</dbReference>
<keyword evidence="2" id="KW-0560">Oxidoreductase</keyword>
<dbReference type="PANTHER" id="PTHR44085">
    <property type="entry name" value="SEPIAPTERIN REDUCTASE"/>
    <property type="match status" value="1"/>
</dbReference>
<keyword evidence="5" id="KW-1185">Reference proteome</keyword>
<feature type="region of interest" description="Disordered" evidence="3">
    <location>
        <begin position="294"/>
        <end position="328"/>
    </location>
</feature>
<sequence length="668" mass="76929">MSNCFYKGRSAIIITGATGVIGKALTEEIAANVLENSTFLLSSRNKFRLKCLKEEILKLRPDIKIETVVWNLETPDYDLFFSDIKKAFFSPLLYNESTKYDTSYSTAIIIHNASDVGDVDKTVFEHGKNPYKIQKLLNINTVSLISLTSAFLQYFKYFKTKKFIVNMLSATSIHPMPYFGHISLKCANKMILDILSQEESGKLKVLHYNPIAIDTENLRKIKNFTKDVSVKEVIDIIYKSKKLHNPYDISKHLFYIINSNHFLNGDTITFGSKVNNNVDDDLCMTKLFKQDNNDISKRNENEKNTIINDKQTSSSKVNIDKNESKSYINENSNSNNVTLLSKDFDNMINIELSNTSNKKCDLSSNEYLSKENINMNDMNDMNNGTSQNIKQTTKINGKNLVDSNCFLSKKLNSIDDKELGYGKGKYFEQNKNIKLCDSQKYINKYTNKNLVIDKTKNGIIYHDNIIGNFPSCNPKISHTTTQKDEINSEISELNINKPKTLYQEYKEMYLKEKLHSQQNIVIPNSSSFKIVKSLYNRNKNHNFNKIYITNGTSRNCLKVQKNNFKMNKCKNLNNETNKKEELKIIKVTPNSIMAFPDKKYINKKEVITLEMCEEKLNISTPTQSTVDSVSINESQDNTFMVKRNKKKKIYIINGVKYYVEGSFKFFND</sequence>
<dbReference type="OrthoDB" id="153074at2759"/>
<evidence type="ECO:0000256" key="3">
    <source>
        <dbReference type="SAM" id="MobiDB-lite"/>
    </source>
</evidence>
<dbReference type="GeneID" id="36375771"/>
<keyword evidence="1" id="KW-0521">NADP</keyword>
<dbReference type="WBParaSite" id="SRAE_1000166800.1">
    <property type="protein sequence ID" value="SRAE_1000166800.1"/>
    <property type="gene ID" value="WBGene00258276"/>
</dbReference>
<dbReference type="WormBase" id="SRAE_1000166800">
    <property type="protein sequence ID" value="SRP01642"/>
    <property type="gene ID" value="WBGene00258276"/>
</dbReference>
<evidence type="ECO:0000313" key="4">
    <source>
        <dbReference type="EMBL" id="CEF63406.1"/>
    </source>
</evidence>
<dbReference type="STRING" id="34506.A0A090L136"/>
<feature type="compositionally biased region" description="Polar residues" evidence="3">
    <location>
        <begin position="304"/>
        <end position="317"/>
    </location>
</feature>
<dbReference type="SUPFAM" id="SSF51735">
    <property type="entry name" value="NAD(P)-binding Rossmann-fold domains"/>
    <property type="match status" value="1"/>
</dbReference>
<name>A0A090L136_STRRB</name>
<reference evidence="4 5" key="1">
    <citation type="submission" date="2014-09" db="EMBL/GenBank/DDBJ databases">
        <authorList>
            <person name="Martin A.A."/>
        </authorList>
    </citation>
    <scope>NUCLEOTIDE SEQUENCE</scope>
    <source>
        <strain evidence="5">ED321</strain>
        <strain evidence="4">ED321 Heterogonic</strain>
    </source>
</reference>
<evidence type="ECO:0000256" key="1">
    <source>
        <dbReference type="ARBA" id="ARBA00022857"/>
    </source>
</evidence>